<accession>A0A2T7NEZ7</accession>
<dbReference type="InterPro" id="IPR000734">
    <property type="entry name" value="TAG_lipase"/>
</dbReference>
<dbReference type="GO" id="GO:0005615">
    <property type="term" value="C:extracellular space"/>
    <property type="evidence" value="ECO:0007669"/>
    <property type="project" value="TreeGrafter"/>
</dbReference>
<evidence type="ECO:0000256" key="5">
    <source>
        <dbReference type="SAM" id="Phobius"/>
    </source>
</evidence>
<evidence type="ECO:0000256" key="3">
    <source>
        <dbReference type="ARBA" id="ARBA00022525"/>
    </source>
</evidence>
<dbReference type="EMBL" id="PZQS01000013">
    <property type="protein sequence ID" value="PVD19759.1"/>
    <property type="molecule type" value="Genomic_DNA"/>
</dbReference>
<comment type="caution">
    <text evidence="7">The sequence shown here is derived from an EMBL/GenBank/DDBJ whole genome shotgun (WGS) entry which is preliminary data.</text>
</comment>
<evidence type="ECO:0000256" key="2">
    <source>
        <dbReference type="ARBA" id="ARBA00010701"/>
    </source>
</evidence>
<evidence type="ECO:0000256" key="4">
    <source>
        <dbReference type="RuleBase" id="RU004262"/>
    </source>
</evidence>
<reference evidence="7 8" key="1">
    <citation type="submission" date="2018-04" db="EMBL/GenBank/DDBJ databases">
        <title>The genome of golden apple snail Pomacea canaliculata provides insight into stress tolerance and invasive adaptation.</title>
        <authorList>
            <person name="Liu C."/>
            <person name="Liu B."/>
            <person name="Ren Y."/>
            <person name="Zhang Y."/>
            <person name="Wang H."/>
            <person name="Li S."/>
            <person name="Jiang F."/>
            <person name="Yin L."/>
            <person name="Zhang G."/>
            <person name="Qian W."/>
            <person name="Fan W."/>
        </authorList>
    </citation>
    <scope>NUCLEOTIDE SEQUENCE [LARGE SCALE GENOMIC DNA]</scope>
    <source>
        <strain evidence="7">SZHN2017</strain>
        <tissue evidence="7">Muscle</tissue>
    </source>
</reference>
<feature type="domain" description="Lipase" evidence="6">
    <location>
        <begin position="17"/>
        <end position="212"/>
    </location>
</feature>
<keyword evidence="5" id="KW-1133">Transmembrane helix</keyword>
<feature type="transmembrane region" description="Helical" evidence="5">
    <location>
        <begin position="269"/>
        <end position="290"/>
    </location>
</feature>
<evidence type="ECO:0000259" key="6">
    <source>
        <dbReference type="Pfam" id="PF00151"/>
    </source>
</evidence>
<evidence type="ECO:0000313" key="7">
    <source>
        <dbReference type="EMBL" id="PVD19759.1"/>
    </source>
</evidence>
<dbReference type="PRINTS" id="PR00821">
    <property type="entry name" value="TAGLIPASE"/>
</dbReference>
<comment type="similarity">
    <text evidence="2 4">Belongs to the AB hydrolase superfamily. Lipase family.</text>
</comment>
<keyword evidence="3" id="KW-0964">Secreted</keyword>
<proteinExistence type="inferred from homology"/>
<keyword evidence="8" id="KW-1185">Reference proteome</keyword>
<name>A0A2T7NEZ7_POMCA</name>
<dbReference type="OrthoDB" id="199913at2759"/>
<dbReference type="SUPFAM" id="SSF53474">
    <property type="entry name" value="alpha/beta-Hydrolases"/>
    <property type="match status" value="1"/>
</dbReference>
<protein>
    <recommendedName>
        <fullName evidence="6">Lipase domain-containing protein</fullName>
    </recommendedName>
</protein>
<dbReference type="Pfam" id="PF00151">
    <property type="entry name" value="Lipase"/>
    <property type="match status" value="1"/>
</dbReference>
<evidence type="ECO:0000313" key="8">
    <source>
        <dbReference type="Proteomes" id="UP000245119"/>
    </source>
</evidence>
<dbReference type="AlphaFoldDB" id="A0A2T7NEZ7"/>
<dbReference type="GO" id="GO:0016298">
    <property type="term" value="F:lipase activity"/>
    <property type="evidence" value="ECO:0007669"/>
    <property type="project" value="InterPro"/>
</dbReference>
<dbReference type="Gene3D" id="3.40.50.1820">
    <property type="entry name" value="alpha/beta hydrolase"/>
    <property type="match status" value="1"/>
</dbReference>
<dbReference type="STRING" id="400727.A0A2T7NEZ7"/>
<dbReference type="GO" id="GO:0016042">
    <property type="term" value="P:lipid catabolic process"/>
    <property type="evidence" value="ECO:0007669"/>
    <property type="project" value="TreeGrafter"/>
</dbReference>
<dbReference type="PANTHER" id="PTHR11610:SF178">
    <property type="entry name" value="LIPASE MEMBER H-A-LIKE PROTEIN"/>
    <property type="match status" value="1"/>
</dbReference>
<dbReference type="InterPro" id="IPR013818">
    <property type="entry name" value="Lipase"/>
</dbReference>
<keyword evidence="5" id="KW-0472">Membrane</keyword>
<sequence>MLPQFQYYDVGWPFINSFSYLPQSPSQQRIRFLLYTPENPTSPQLLDPMNVTSVNNSNFNAQRPTKFIVHGYCGSATKKWVQNMVKEMLTQNVNSIAVEWRKGAQGPYYYQATANTRVVGNYIATLILLLEKLGVPMSSVHVIGHSLGAQTAGYAGQGLDGRLGRITGLDPAGPNFEMYDRLVKLDRDDAQFVDVIHTNAKSLVLGGRQCVSELRKCAVTPISSPMEALTCPDVRMAYPFCEQHSVVCFMDKYKMLSARLRDVHHMTSISYFTLESLFFSLSVAVSMYICKSRRQQMLRSDIVSAFFSRGRLMPD</sequence>
<gene>
    <name evidence="7" type="ORF">C0Q70_20250</name>
</gene>
<organism evidence="7 8">
    <name type="scientific">Pomacea canaliculata</name>
    <name type="common">Golden apple snail</name>
    <dbReference type="NCBI Taxonomy" id="400727"/>
    <lineage>
        <taxon>Eukaryota</taxon>
        <taxon>Metazoa</taxon>
        <taxon>Spiralia</taxon>
        <taxon>Lophotrochozoa</taxon>
        <taxon>Mollusca</taxon>
        <taxon>Gastropoda</taxon>
        <taxon>Caenogastropoda</taxon>
        <taxon>Architaenioglossa</taxon>
        <taxon>Ampullarioidea</taxon>
        <taxon>Ampullariidae</taxon>
        <taxon>Pomacea</taxon>
    </lineage>
</organism>
<comment type="subcellular location">
    <subcellularLocation>
        <location evidence="1">Secreted</location>
    </subcellularLocation>
</comment>
<dbReference type="PANTHER" id="PTHR11610">
    <property type="entry name" value="LIPASE"/>
    <property type="match status" value="1"/>
</dbReference>
<keyword evidence="5" id="KW-0812">Transmembrane</keyword>
<dbReference type="InterPro" id="IPR029058">
    <property type="entry name" value="AB_hydrolase_fold"/>
</dbReference>
<dbReference type="Proteomes" id="UP000245119">
    <property type="component" value="Linkage Group LG13"/>
</dbReference>
<evidence type="ECO:0000256" key="1">
    <source>
        <dbReference type="ARBA" id="ARBA00004613"/>
    </source>
</evidence>